<name>A0A066XAR3_COLSU</name>
<evidence type="ECO:0000313" key="2">
    <source>
        <dbReference type="EMBL" id="KDN66042.1"/>
    </source>
</evidence>
<sequence>MDSTSNTSIVNGDASSSRAADPNEAQRLQYQRLQDFIKDADSPNPMLPHMTTSIKESTSKHKKKMSKKINNIMSMAQK</sequence>
<dbReference type="Proteomes" id="UP000027238">
    <property type="component" value="Unassembled WGS sequence"/>
</dbReference>
<dbReference type="OMA" id="HMTTSIK"/>
<evidence type="ECO:0000256" key="1">
    <source>
        <dbReference type="SAM" id="MobiDB-lite"/>
    </source>
</evidence>
<organism evidence="2 3">
    <name type="scientific">Colletotrichum sublineola</name>
    <name type="common">Sorghum anthracnose fungus</name>
    <dbReference type="NCBI Taxonomy" id="1173701"/>
    <lineage>
        <taxon>Eukaryota</taxon>
        <taxon>Fungi</taxon>
        <taxon>Dikarya</taxon>
        <taxon>Ascomycota</taxon>
        <taxon>Pezizomycotina</taxon>
        <taxon>Sordariomycetes</taxon>
        <taxon>Hypocreomycetidae</taxon>
        <taxon>Glomerellales</taxon>
        <taxon>Glomerellaceae</taxon>
        <taxon>Colletotrichum</taxon>
        <taxon>Colletotrichum graminicola species complex</taxon>
    </lineage>
</organism>
<feature type="region of interest" description="Disordered" evidence="1">
    <location>
        <begin position="1"/>
        <end position="26"/>
    </location>
</feature>
<dbReference type="HOGENOM" id="CLU_2637921_0_0_1"/>
<protein>
    <submittedName>
        <fullName evidence="2">Uncharacterized protein</fullName>
    </submittedName>
</protein>
<evidence type="ECO:0000313" key="3">
    <source>
        <dbReference type="Proteomes" id="UP000027238"/>
    </source>
</evidence>
<comment type="caution">
    <text evidence="2">The sequence shown here is derived from an EMBL/GenBank/DDBJ whole genome shotgun (WGS) entry which is preliminary data.</text>
</comment>
<feature type="compositionally biased region" description="Low complexity" evidence="1">
    <location>
        <begin position="68"/>
        <end position="78"/>
    </location>
</feature>
<gene>
    <name evidence="2" type="ORF">CSUB01_00708</name>
</gene>
<feature type="region of interest" description="Disordered" evidence="1">
    <location>
        <begin position="39"/>
        <end position="78"/>
    </location>
</feature>
<feature type="compositionally biased region" description="Polar residues" evidence="1">
    <location>
        <begin position="1"/>
        <end position="18"/>
    </location>
</feature>
<keyword evidence="3" id="KW-1185">Reference proteome</keyword>
<dbReference type="AlphaFoldDB" id="A0A066XAR3"/>
<accession>A0A066XAR3</accession>
<dbReference type="OrthoDB" id="4846935at2759"/>
<reference evidence="3" key="1">
    <citation type="journal article" date="2014" name="Genome Announc.">
        <title>Draft genome sequence of Colletotrichum sublineola, a destructive pathogen of cultivated sorghum.</title>
        <authorList>
            <person name="Baroncelli R."/>
            <person name="Sanz-Martin J.M."/>
            <person name="Rech G.E."/>
            <person name="Sukno S.A."/>
            <person name="Thon M.R."/>
        </authorList>
    </citation>
    <scope>NUCLEOTIDE SEQUENCE [LARGE SCALE GENOMIC DNA]</scope>
    <source>
        <strain evidence="3">TX430BB</strain>
    </source>
</reference>
<dbReference type="EMBL" id="JMSE01000971">
    <property type="protein sequence ID" value="KDN66042.1"/>
    <property type="molecule type" value="Genomic_DNA"/>
</dbReference>
<dbReference type="eggNOG" id="ENOG502R2W3">
    <property type="taxonomic scope" value="Eukaryota"/>
</dbReference>
<proteinExistence type="predicted"/>